<gene>
    <name evidence="3" type="ORF">FOZ60_011148</name>
</gene>
<dbReference type="AlphaFoldDB" id="A0A7J6PDD0"/>
<evidence type="ECO:0000256" key="2">
    <source>
        <dbReference type="SAM" id="MobiDB-lite"/>
    </source>
</evidence>
<comment type="caution">
    <text evidence="3">The sequence shown here is derived from an EMBL/GenBank/DDBJ whole genome shotgun (WGS) entry which is preliminary data.</text>
</comment>
<accession>A0A7J6PDD0</accession>
<feature type="region of interest" description="Disordered" evidence="2">
    <location>
        <begin position="1"/>
        <end position="27"/>
    </location>
</feature>
<dbReference type="GO" id="GO:0006310">
    <property type="term" value="P:DNA recombination"/>
    <property type="evidence" value="ECO:0007669"/>
    <property type="project" value="UniProtKB-KW"/>
</dbReference>
<evidence type="ECO:0000313" key="3">
    <source>
        <dbReference type="EMBL" id="KAF4693381.1"/>
    </source>
</evidence>
<sequence length="1012" mass="111720">MAGKRSLKAKANHRRRQRARKSDAGPIALSKLQELRQMGGQHHENGSGDRLYYTSTKLDAKSLEVFPVAGDHKDHLEAALKREHPLDTGITLPIALEAAIEAQLSLDPDELVRRRQLGIEAIKRRAKALEEATSAARASMHPDVAKISGNLNLELLEELIELTEYPDKALVEDLRNGMPVVGHIEVAPGVFAPKDGPGDSDGAVNIIPLDELLRKAKSSRDDVISSICREGFKPEVWEATLQEVQKGYLEGPLTLSDVESSFDEFVLVRRFPVPQSDKVRLCDDFKRSHTNRATSFGQRVTLPTHHTLIGAWRRLNRNGEVSDFQIFKGDHETAYRQVATHPDHARFQLICIAGPDGRPAIFRHRALSFGASSSVTSYCRVSQCIVHLLRILFGVAAMSFIDDYWAIERGASAGSAFDCWIFLNEIIGFREKIVKRGPPGRDIALLGLEVKLRQDVLTLCLPEDKRRGLESLIEELVQAPDPSPGRIRKLCGKLTFASATSGDFSWRASIRRLYAHLSDNREPETMADDLLQIRKLLSEAPSGRDFPAKPPTEKALVLYSDAEGGKGRLGAVLCFPREMEKKNRYFSEVADDGIVSSWRERATQIVPLELLAALAAIRTFATSLKGKVLLDARHSMPVYRIPLTSARSPDRPSTEDLARALVTVRNLPESPLTPILRGNTSPSGVAAALRAAHAEGAPVLELLQLSATRTLSLSLGSATIRQYLSGLRNYITYVRCLSDISGDTIPVFPIDPMVIVSWVSTFRNGRTAANYVCHLRKWALLLGEDPSGLNSALVSTALRGQIREHPGGTRRMKAIQLALLRQLIPGTPPLQHNGGSPRADPEFSAFVLAYWFLFRIPSELLSLPTAAITVNADKSVVVRLSKRKNINRPVTLIRFCVCSSIGAQLCPHTHARALISQGRQDSLLLPKTSAQRLRKSLRQRLAGLGRSDSEQFGLHSFRRGHATDLSEQDVAPSVLLRMGGWRSAAFQVYLNLPDVHARAASKLVIDESSDEE</sequence>
<proteinExistence type="predicted"/>
<dbReference type="Gene3D" id="1.10.443.10">
    <property type="entry name" value="Intergrase catalytic core"/>
    <property type="match status" value="1"/>
</dbReference>
<evidence type="ECO:0000313" key="4">
    <source>
        <dbReference type="Proteomes" id="UP000541610"/>
    </source>
</evidence>
<dbReference type="InterPro" id="IPR013762">
    <property type="entry name" value="Integrase-like_cat_sf"/>
</dbReference>
<reference evidence="3 4" key="1">
    <citation type="submission" date="2020-04" db="EMBL/GenBank/DDBJ databases">
        <title>Perkinsus olseni comparative genomics.</title>
        <authorList>
            <person name="Bogema D.R."/>
        </authorList>
    </citation>
    <scope>NUCLEOTIDE SEQUENCE [LARGE SCALE GENOMIC DNA]</scope>
    <source>
        <strain evidence="3">00978-12</strain>
    </source>
</reference>
<organism evidence="3 4">
    <name type="scientific">Perkinsus olseni</name>
    <name type="common">Perkinsus atlanticus</name>
    <dbReference type="NCBI Taxonomy" id="32597"/>
    <lineage>
        <taxon>Eukaryota</taxon>
        <taxon>Sar</taxon>
        <taxon>Alveolata</taxon>
        <taxon>Perkinsozoa</taxon>
        <taxon>Perkinsea</taxon>
        <taxon>Perkinsida</taxon>
        <taxon>Perkinsidae</taxon>
        <taxon>Perkinsus</taxon>
    </lineage>
</organism>
<name>A0A7J6PDD0_PEROL</name>
<keyword evidence="1" id="KW-0233">DNA recombination</keyword>
<dbReference type="InterPro" id="IPR011010">
    <property type="entry name" value="DNA_brk_join_enz"/>
</dbReference>
<dbReference type="PANTHER" id="PTHR33050:SF7">
    <property type="entry name" value="RIBONUCLEASE H"/>
    <property type="match status" value="1"/>
</dbReference>
<feature type="compositionally biased region" description="Basic residues" evidence="2">
    <location>
        <begin position="1"/>
        <end position="19"/>
    </location>
</feature>
<evidence type="ECO:0000256" key="1">
    <source>
        <dbReference type="ARBA" id="ARBA00023172"/>
    </source>
</evidence>
<dbReference type="OrthoDB" id="447593at2759"/>
<evidence type="ECO:0008006" key="5">
    <source>
        <dbReference type="Google" id="ProtNLM"/>
    </source>
</evidence>
<dbReference type="Proteomes" id="UP000541610">
    <property type="component" value="Unassembled WGS sequence"/>
</dbReference>
<dbReference type="InterPro" id="IPR052055">
    <property type="entry name" value="Hepadnavirus_pol/RT"/>
</dbReference>
<dbReference type="GO" id="GO:0003677">
    <property type="term" value="F:DNA binding"/>
    <property type="evidence" value="ECO:0007669"/>
    <property type="project" value="InterPro"/>
</dbReference>
<dbReference type="GO" id="GO:0015074">
    <property type="term" value="P:DNA integration"/>
    <property type="evidence" value="ECO:0007669"/>
    <property type="project" value="InterPro"/>
</dbReference>
<dbReference type="PANTHER" id="PTHR33050">
    <property type="entry name" value="REVERSE TRANSCRIPTASE DOMAIN-CONTAINING PROTEIN"/>
    <property type="match status" value="1"/>
</dbReference>
<dbReference type="EMBL" id="JABANP010000046">
    <property type="protein sequence ID" value="KAF4693381.1"/>
    <property type="molecule type" value="Genomic_DNA"/>
</dbReference>
<protein>
    <recommendedName>
        <fullName evidence="5">Tyr recombinase domain-containing protein</fullName>
    </recommendedName>
</protein>
<dbReference type="SUPFAM" id="SSF56349">
    <property type="entry name" value="DNA breaking-rejoining enzymes"/>
    <property type="match status" value="1"/>
</dbReference>
<dbReference type="InterPro" id="IPR043502">
    <property type="entry name" value="DNA/RNA_pol_sf"/>
</dbReference>
<dbReference type="SUPFAM" id="SSF56672">
    <property type="entry name" value="DNA/RNA polymerases"/>
    <property type="match status" value="1"/>
</dbReference>